<evidence type="ECO:0000256" key="5">
    <source>
        <dbReference type="ARBA" id="ARBA00047718"/>
    </source>
</evidence>
<evidence type="ECO:0000256" key="4">
    <source>
        <dbReference type="ARBA" id="ARBA00024884"/>
    </source>
</evidence>
<dbReference type="PANTHER" id="PTHR31223">
    <property type="entry name" value="LOG FAMILY PROTEIN YJL055W"/>
    <property type="match status" value="1"/>
</dbReference>
<gene>
    <name evidence="7" type="ORF">Ahy_A07g034980</name>
</gene>
<dbReference type="EMBL" id="SDMP01000007">
    <property type="protein sequence ID" value="RYR48885.1"/>
    <property type="molecule type" value="Genomic_DNA"/>
</dbReference>
<keyword evidence="8" id="KW-1185">Reference proteome</keyword>
<comment type="catalytic activity">
    <reaction evidence="5">
        <text>N(6)-(dimethylallyl)adenosine 5'-phosphate + H2O = N(6)-dimethylallyladenine + D-ribose 5-phosphate</text>
        <dbReference type="Rhea" id="RHEA:48560"/>
        <dbReference type="ChEBI" id="CHEBI:15377"/>
        <dbReference type="ChEBI" id="CHEBI:17660"/>
        <dbReference type="ChEBI" id="CHEBI:57526"/>
        <dbReference type="ChEBI" id="CHEBI:78346"/>
        <dbReference type="EC" id="3.2.2.n1"/>
    </reaction>
</comment>
<dbReference type="GO" id="GO:0016799">
    <property type="term" value="F:hydrolase activity, hydrolyzing N-glycosyl compounds"/>
    <property type="evidence" value="ECO:0007669"/>
    <property type="project" value="TreeGrafter"/>
</dbReference>
<sequence>MQRMTLEFIATLTEISGETFGEVKTIVKMHERKSIMAKHVDAFIALPGGHGTMEELLEVIASSKLGIHDKLVFLSRKMKIFIQENENFQIRSYWSLCSADCNTFTIRMSRFWLRHSDRYYNDSKQM</sequence>
<dbReference type="SUPFAM" id="SSF102405">
    <property type="entry name" value="MCP/YpsA-like"/>
    <property type="match status" value="1"/>
</dbReference>
<reference evidence="7 8" key="1">
    <citation type="submission" date="2019-01" db="EMBL/GenBank/DDBJ databases">
        <title>Sequencing of cultivated peanut Arachis hypogaea provides insights into genome evolution and oil improvement.</title>
        <authorList>
            <person name="Chen X."/>
        </authorList>
    </citation>
    <scope>NUCLEOTIDE SEQUENCE [LARGE SCALE GENOMIC DNA]</scope>
    <source>
        <strain evidence="8">cv. Fuhuasheng</strain>
        <tissue evidence="7">Leaves</tissue>
    </source>
</reference>
<dbReference type="Gene3D" id="3.40.50.450">
    <property type="match status" value="1"/>
</dbReference>
<evidence type="ECO:0000313" key="8">
    <source>
        <dbReference type="Proteomes" id="UP000289738"/>
    </source>
</evidence>
<dbReference type="Proteomes" id="UP000289738">
    <property type="component" value="Chromosome A07"/>
</dbReference>
<evidence type="ECO:0000256" key="2">
    <source>
        <dbReference type="ARBA" id="ARBA00012205"/>
    </source>
</evidence>
<dbReference type="GO" id="GO:0005634">
    <property type="term" value="C:nucleus"/>
    <property type="evidence" value="ECO:0007669"/>
    <property type="project" value="TreeGrafter"/>
</dbReference>
<name>A0A445CD69_ARAHY</name>
<evidence type="ECO:0000313" key="7">
    <source>
        <dbReference type="EMBL" id="RYR48885.1"/>
    </source>
</evidence>
<accession>A0A445CD69</accession>
<comment type="similarity">
    <text evidence="1">Belongs to the LOG family.</text>
</comment>
<keyword evidence="3" id="KW-0203">Cytokinin biosynthesis</keyword>
<comment type="catalytic activity">
    <reaction evidence="6">
        <text>9-ribosyl-trans-zeatin 5'-phosphate + H2O = trans-zeatin + D-ribose 5-phosphate</text>
        <dbReference type="Rhea" id="RHEA:48564"/>
        <dbReference type="ChEBI" id="CHEBI:15377"/>
        <dbReference type="ChEBI" id="CHEBI:16522"/>
        <dbReference type="ChEBI" id="CHEBI:78346"/>
        <dbReference type="ChEBI" id="CHEBI:87947"/>
        <dbReference type="EC" id="3.2.2.n1"/>
    </reaction>
</comment>
<proteinExistence type="inferred from homology"/>
<evidence type="ECO:0000256" key="3">
    <source>
        <dbReference type="ARBA" id="ARBA00022712"/>
    </source>
</evidence>
<organism evidence="7 8">
    <name type="scientific">Arachis hypogaea</name>
    <name type="common">Peanut</name>
    <dbReference type="NCBI Taxonomy" id="3818"/>
    <lineage>
        <taxon>Eukaryota</taxon>
        <taxon>Viridiplantae</taxon>
        <taxon>Streptophyta</taxon>
        <taxon>Embryophyta</taxon>
        <taxon>Tracheophyta</taxon>
        <taxon>Spermatophyta</taxon>
        <taxon>Magnoliopsida</taxon>
        <taxon>eudicotyledons</taxon>
        <taxon>Gunneridae</taxon>
        <taxon>Pentapetalae</taxon>
        <taxon>rosids</taxon>
        <taxon>fabids</taxon>
        <taxon>Fabales</taxon>
        <taxon>Fabaceae</taxon>
        <taxon>Papilionoideae</taxon>
        <taxon>50 kb inversion clade</taxon>
        <taxon>dalbergioids sensu lato</taxon>
        <taxon>Dalbergieae</taxon>
        <taxon>Pterocarpus clade</taxon>
        <taxon>Arachis</taxon>
    </lineage>
</organism>
<dbReference type="PANTHER" id="PTHR31223:SF51">
    <property type="entry name" value="CYTOKININ RIBOSIDE 5'-MONOPHOSPHATE PHOSPHORIBOHYDROLASE LOG4-RELATED"/>
    <property type="match status" value="1"/>
</dbReference>
<comment type="caution">
    <text evidence="7">The sequence shown here is derived from an EMBL/GenBank/DDBJ whole genome shotgun (WGS) entry which is preliminary data.</text>
</comment>
<evidence type="ECO:0000256" key="1">
    <source>
        <dbReference type="ARBA" id="ARBA00006763"/>
    </source>
</evidence>
<protein>
    <recommendedName>
        <fullName evidence="2">cytokinin riboside 5'-monophosphate phosphoribohydrolase</fullName>
        <ecNumber evidence="2">3.2.2.n1</ecNumber>
    </recommendedName>
</protein>
<dbReference type="InterPro" id="IPR031100">
    <property type="entry name" value="LOG_fam"/>
</dbReference>
<dbReference type="Pfam" id="PF03641">
    <property type="entry name" value="Lysine_decarbox"/>
    <property type="match status" value="1"/>
</dbReference>
<dbReference type="STRING" id="3818.A0A445CD69"/>
<dbReference type="GO" id="GO:0009691">
    <property type="term" value="P:cytokinin biosynthetic process"/>
    <property type="evidence" value="ECO:0007669"/>
    <property type="project" value="UniProtKB-KW"/>
</dbReference>
<comment type="function">
    <text evidence="4">Cytokinin-activating enzyme working in the direct activation pathway. Phosphoribohydrolase that converts inactive cytokinin nucleotides to the biologically active free-base forms.</text>
</comment>
<dbReference type="EC" id="3.2.2.n1" evidence="2"/>
<dbReference type="GO" id="GO:0005829">
    <property type="term" value="C:cytosol"/>
    <property type="evidence" value="ECO:0007669"/>
    <property type="project" value="TreeGrafter"/>
</dbReference>
<dbReference type="AlphaFoldDB" id="A0A445CD69"/>
<evidence type="ECO:0000256" key="6">
    <source>
        <dbReference type="ARBA" id="ARBA00049153"/>
    </source>
</evidence>